<name>A0A284RNA2_ARMOS</name>
<dbReference type="InterPro" id="IPR012337">
    <property type="entry name" value="RNaseH-like_sf"/>
</dbReference>
<keyword evidence="10" id="KW-0694">RNA-binding</keyword>
<keyword evidence="5" id="KW-0479">Metal-binding</keyword>
<evidence type="ECO:0000313" key="21">
    <source>
        <dbReference type="EMBL" id="SJL10253.1"/>
    </source>
</evidence>
<keyword evidence="12" id="KW-0695">RNA-directed DNA polymerase</keyword>
<dbReference type="InterPro" id="IPR023780">
    <property type="entry name" value="Chromo_domain"/>
</dbReference>
<dbReference type="Pfam" id="PF17919">
    <property type="entry name" value="RT_RNaseH_2"/>
    <property type="match status" value="1"/>
</dbReference>
<evidence type="ECO:0000256" key="6">
    <source>
        <dbReference type="ARBA" id="ARBA00022750"/>
    </source>
</evidence>
<dbReference type="GO" id="GO:0004519">
    <property type="term" value="F:endonuclease activity"/>
    <property type="evidence" value="ECO:0007669"/>
    <property type="project" value="UniProtKB-KW"/>
</dbReference>
<dbReference type="Gene3D" id="3.30.420.10">
    <property type="entry name" value="Ribonuclease H-like superfamily/Ribonuclease H"/>
    <property type="match status" value="2"/>
</dbReference>
<evidence type="ECO:0000256" key="1">
    <source>
        <dbReference type="ARBA" id="ARBA00022670"/>
    </source>
</evidence>
<dbReference type="InterPro" id="IPR041577">
    <property type="entry name" value="RT_RNaseH_2"/>
</dbReference>
<evidence type="ECO:0000259" key="20">
    <source>
        <dbReference type="PROSITE" id="PS50994"/>
    </source>
</evidence>
<dbReference type="AlphaFoldDB" id="A0A284RNA2"/>
<dbReference type="SUPFAM" id="SSF53098">
    <property type="entry name" value="Ribonuclease H-like"/>
    <property type="match status" value="1"/>
</dbReference>
<evidence type="ECO:0000256" key="12">
    <source>
        <dbReference type="ARBA" id="ARBA00022918"/>
    </source>
</evidence>
<dbReference type="Pfam" id="PF00078">
    <property type="entry name" value="RVT_1"/>
    <property type="match status" value="1"/>
</dbReference>
<evidence type="ECO:0000259" key="18">
    <source>
        <dbReference type="PROSITE" id="PS50013"/>
    </source>
</evidence>
<feature type="region of interest" description="Disordered" evidence="17">
    <location>
        <begin position="1"/>
        <end position="40"/>
    </location>
</feature>
<evidence type="ECO:0000256" key="17">
    <source>
        <dbReference type="SAM" id="MobiDB-lite"/>
    </source>
</evidence>
<evidence type="ECO:0000256" key="8">
    <source>
        <dbReference type="ARBA" id="ARBA00022801"/>
    </source>
</evidence>
<dbReference type="InterPro" id="IPR056924">
    <property type="entry name" value="SH3_Tf2-1"/>
</dbReference>
<keyword evidence="22" id="KW-1185">Reference proteome</keyword>
<dbReference type="Gene3D" id="1.10.340.70">
    <property type="match status" value="1"/>
</dbReference>
<feature type="compositionally biased region" description="Low complexity" evidence="17">
    <location>
        <begin position="7"/>
        <end position="17"/>
    </location>
</feature>
<dbReference type="Pfam" id="PF24626">
    <property type="entry name" value="SH3_Tf2-1"/>
    <property type="match status" value="1"/>
</dbReference>
<dbReference type="InterPro" id="IPR043128">
    <property type="entry name" value="Rev_trsase/Diguanyl_cyclase"/>
</dbReference>
<dbReference type="GO" id="GO:0003677">
    <property type="term" value="F:DNA binding"/>
    <property type="evidence" value="ECO:0007669"/>
    <property type="project" value="UniProtKB-KW"/>
</dbReference>
<dbReference type="GO" id="GO:0015074">
    <property type="term" value="P:DNA integration"/>
    <property type="evidence" value="ECO:0007669"/>
    <property type="project" value="UniProtKB-KW"/>
</dbReference>
<dbReference type="InterPro" id="IPR043502">
    <property type="entry name" value="DNA/RNA_pol_sf"/>
</dbReference>
<keyword evidence="8" id="KW-0378">Hydrolase</keyword>
<evidence type="ECO:0000256" key="10">
    <source>
        <dbReference type="ARBA" id="ARBA00022884"/>
    </source>
</evidence>
<evidence type="ECO:0000256" key="4">
    <source>
        <dbReference type="ARBA" id="ARBA00022722"/>
    </source>
</evidence>
<dbReference type="CDD" id="cd00303">
    <property type="entry name" value="retropepsin_like"/>
    <property type="match status" value="1"/>
</dbReference>
<dbReference type="PROSITE" id="PS50994">
    <property type="entry name" value="INTEGRASE"/>
    <property type="match status" value="1"/>
</dbReference>
<dbReference type="GO" id="GO:0006338">
    <property type="term" value="P:chromatin remodeling"/>
    <property type="evidence" value="ECO:0007669"/>
    <property type="project" value="UniProtKB-ARBA"/>
</dbReference>
<keyword evidence="2" id="KW-0808">Transferase</keyword>
<reference evidence="22" key="1">
    <citation type="journal article" date="2017" name="Nat. Ecol. Evol.">
        <title>Genome expansion and lineage-specific genetic innovations in the forest pathogenic fungi Armillaria.</title>
        <authorList>
            <person name="Sipos G."/>
            <person name="Prasanna A.N."/>
            <person name="Walter M.C."/>
            <person name="O'Connor E."/>
            <person name="Balint B."/>
            <person name="Krizsan K."/>
            <person name="Kiss B."/>
            <person name="Hess J."/>
            <person name="Varga T."/>
            <person name="Slot J."/>
            <person name="Riley R."/>
            <person name="Boka B."/>
            <person name="Rigling D."/>
            <person name="Barry K."/>
            <person name="Lee J."/>
            <person name="Mihaltcheva S."/>
            <person name="LaButti K."/>
            <person name="Lipzen A."/>
            <person name="Waldron R."/>
            <person name="Moloney N.M."/>
            <person name="Sperisen C."/>
            <person name="Kredics L."/>
            <person name="Vagvoelgyi C."/>
            <person name="Patrignani A."/>
            <person name="Fitzpatrick D."/>
            <person name="Nagy I."/>
            <person name="Doyle S."/>
            <person name="Anderson J.B."/>
            <person name="Grigoriev I.V."/>
            <person name="Gueldener U."/>
            <person name="Muensterkoetter M."/>
            <person name="Nagy L.G."/>
        </authorList>
    </citation>
    <scope>NUCLEOTIDE SEQUENCE [LARGE SCALE GENOMIC DNA]</scope>
    <source>
        <strain evidence="22">C18/9</strain>
    </source>
</reference>
<keyword evidence="16" id="KW-0511">Multifunctional enzyme</keyword>
<dbReference type="Proteomes" id="UP000219338">
    <property type="component" value="Unassembled WGS sequence"/>
</dbReference>
<evidence type="ECO:0000256" key="14">
    <source>
        <dbReference type="ARBA" id="ARBA00023125"/>
    </source>
</evidence>
<keyword evidence="1" id="KW-0645">Protease</keyword>
<keyword evidence="11" id="KW-0229">DNA integration</keyword>
<organism evidence="21 22">
    <name type="scientific">Armillaria ostoyae</name>
    <name type="common">Armillaria root rot fungus</name>
    <dbReference type="NCBI Taxonomy" id="47428"/>
    <lineage>
        <taxon>Eukaryota</taxon>
        <taxon>Fungi</taxon>
        <taxon>Dikarya</taxon>
        <taxon>Basidiomycota</taxon>
        <taxon>Agaricomycotina</taxon>
        <taxon>Agaricomycetes</taxon>
        <taxon>Agaricomycetidae</taxon>
        <taxon>Agaricales</taxon>
        <taxon>Marasmiineae</taxon>
        <taxon>Physalacriaceae</taxon>
        <taxon>Armillaria</taxon>
    </lineage>
</organism>
<keyword evidence="3" id="KW-0548">Nucleotidyltransferase</keyword>
<dbReference type="InterPro" id="IPR036397">
    <property type="entry name" value="RNaseH_sf"/>
</dbReference>
<dbReference type="PANTHER" id="PTHR37984">
    <property type="entry name" value="PROTEIN CBG26694"/>
    <property type="match status" value="1"/>
</dbReference>
<feature type="domain" description="Chromo" evidence="18">
    <location>
        <begin position="996"/>
        <end position="1065"/>
    </location>
</feature>
<dbReference type="InterPro" id="IPR050951">
    <property type="entry name" value="Retrovirus_Pol_polyprotein"/>
</dbReference>
<dbReference type="GO" id="GO:0046872">
    <property type="term" value="F:metal ion binding"/>
    <property type="evidence" value="ECO:0007669"/>
    <property type="project" value="UniProtKB-KW"/>
</dbReference>
<keyword evidence="15" id="KW-0233">DNA recombination</keyword>
<dbReference type="PROSITE" id="PS50013">
    <property type="entry name" value="CHROMO_2"/>
    <property type="match status" value="1"/>
</dbReference>
<keyword evidence="14" id="KW-0238">DNA-binding</keyword>
<keyword evidence="4" id="KW-0540">Nuclease</keyword>
<dbReference type="Gene3D" id="3.10.10.10">
    <property type="entry name" value="HIV Type 1 Reverse Transcriptase, subunit A, domain 1"/>
    <property type="match status" value="1"/>
</dbReference>
<dbReference type="InterPro" id="IPR000477">
    <property type="entry name" value="RT_dom"/>
</dbReference>
<sequence>MAMKEIAAGQEAASAQAVNRGHPVTSKKGNKLSSVPPARTEPSRWLKPFEVDWMLHVVCEARNDNAACAALFVWTHRDRIPKLTDELLSKLRQGGEQAWEQLYELHKPPRYLRRRQNGDRDFSLNVQLNPCTGRQNLATKALIDSGCTSSAINRAFVGDITVEFRMTISSHSERIDLTVTNLSSKDLYLGHNWLKRHNPVINWETGTIIFGHCQCIKNHFPLPDSDPKDPWDEELEDGDCILAINMEEEIVIHAVHHANDLAATANAEKPKKTFEEMENFNKLPEQKPWDHAIELVPNAKSMLDCKVYPLNRDEQEQLDKFLDENLESGRITESKSPFASPFFFVKKKDGSLRPVQDYRKLNEMMIKNRYPLPLISKLINKLQEAKYFTKLDVRWGYNNVRIKEGDEHKAAFRTNRGLFKPTIMFFGLTNSPATFQWMMNDIFKDLISEGKVTIYLDDILIFTKDLKEHRHICKFEVLETKYLGVIISEGQVRMDPVKLAGIAEWPTPTKKKELQSFLGFTNFYQKFIKNYSKVVRALTQLTGNAEWTWGTAQNQAFQQLKKQMAEDVILAIPNRTGHFRVEADASNGAIGAVLSQEQEGRWKPIAFMSKALTTTERNYEIYNKELLAIMLALSDWRHYLIGALEDARWVTELAEYHFVLKHKPGIANIKANLLSQRNDHDQGEDDNGDIMVLSPEHFHAMIMPTTTETHERVKMVTRQKELWDKGDIIAQNHDHITAGHPGIAKTKELVLREYWWPKMKKDIEAYIAGCETCQRTKSSNQPKAAPLHPNAVPTEPWTHITVDMITGLPDSNGYDALLVVVDRFSKAIIPIPCNKDLSAEGWARILRDHVYARHGMPQNTSTAFHPQTDGQTERVNQEIEKYLRIFVNFQQDDWADWLPLVEFAHNNRMHSAMGKSPFMILYGRNPRKKLDDKQVGPFKILEKTGASVYKLKLPPHWKIHPRFNEKLLTPYTPPTFPSQEQPPPPPPDLIDEEEQWELEEVLNSKTRKVRAKRGQPSTTVIDYFVKWKGWTREHNSWVAESDMGNAQEAIANYIKKTQSNERVAVVKIATTSKSPLAMIINHHFGSDGDISYLAQREDGTQKWLLNPDVTTFDNYLVEYWQNYYSSQHNTQEMHA</sequence>
<dbReference type="FunFam" id="3.30.70.270:FF:000020">
    <property type="entry name" value="Transposon Tf2-6 polyprotein-like Protein"/>
    <property type="match status" value="1"/>
</dbReference>
<evidence type="ECO:0000256" key="2">
    <source>
        <dbReference type="ARBA" id="ARBA00022679"/>
    </source>
</evidence>
<keyword evidence="6" id="KW-0064">Aspartyl protease</keyword>
<dbReference type="GO" id="GO:0003964">
    <property type="term" value="F:RNA-directed DNA polymerase activity"/>
    <property type="evidence" value="ECO:0007669"/>
    <property type="project" value="UniProtKB-KW"/>
</dbReference>
<dbReference type="InterPro" id="IPR041588">
    <property type="entry name" value="Integrase_H2C2"/>
</dbReference>
<evidence type="ECO:0000256" key="5">
    <source>
        <dbReference type="ARBA" id="ARBA00022723"/>
    </source>
</evidence>
<evidence type="ECO:0000256" key="13">
    <source>
        <dbReference type="ARBA" id="ARBA00022932"/>
    </source>
</evidence>
<evidence type="ECO:0000256" key="11">
    <source>
        <dbReference type="ARBA" id="ARBA00022908"/>
    </source>
</evidence>
<dbReference type="InterPro" id="IPR016197">
    <property type="entry name" value="Chromo-like_dom_sf"/>
</dbReference>
<evidence type="ECO:0000256" key="3">
    <source>
        <dbReference type="ARBA" id="ARBA00022695"/>
    </source>
</evidence>
<evidence type="ECO:0000313" key="22">
    <source>
        <dbReference type="Proteomes" id="UP000219338"/>
    </source>
</evidence>
<evidence type="ECO:0000256" key="16">
    <source>
        <dbReference type="ARBA" id="ARBA00023268"/>
    </source>
</evidence>
<dbReference type="PROSITE" id="PS50878">
    <property type="entry name" value="RT_POL"/>
    <property type="match status" value="1"/>
</dbReference>
<dbReference type="GO" id="GO:0003887">
    <property type="term" value="F:DNA-directed DNA polymerase activity"/>
    <property type="evidence" value="ECO:0007669"/>
    <property type="project" value="UniProtKB-KW"/>
</dbReference>
<evidence type="ECO:0000256" key="9">
    <source>
        <dbReference type="ARBA" id="ARBA00022842"/>
    </source>
</evidence>
<dbReference type="GO" id="GO:0004190">
    <property type="term" value="F:aspartic-type endopeptidase activity"/>
    <property type="evidence" value="ECO:0007669"/>
    <property type="project" value="UniProtKB-KW"/>
</dbReference>
<keyword evidence="13" id="KW-0239">DNA-directed DNA polymerase</keyword>
<dbReference type="SUPFAM" id="SSF54160">
    <property type="entry name" value="Chromo domain-like"/>
    <property type="match status" value="1"/>
</dbReference>
<dbReference type="GO" id="GO:0003723">
    <property type="term" value="F:RNA binding"/>
    <property type="evidence" value="ECO:0007669"/>
    <property type="project" value="UniProtKB-KW"/>
</dbReference>
<gene>
    <name evidence="21" type="ORF">ARMOST_13637</name>
</gene>
<dbReference type="EMBL" id="FUEG01000012">
    <property type="protein sequence ID" value="SJL10253.1"/>
    <property type="molecule type" value="Genomic_DNA"/>
</dbReference>
<dbReference type="FunFam" id="1.10.340.70:FF:000001">
    <property type="entry name" value="Retrovirus-related Pol polyprotein from transposon gypsy-like Protein"/>
    <property type="match status" value="1"/>
</dbReference>
<dbReference type="Gene3D" id="2.40.70.10">
    <property type="entry name" value="Acid Proteases"/>
    <property type="match status" value="1"/>
</dbReference>
<protein>
    <recommendedName>
        <fullName evidence="23">Reverse transcriptase</fullName>
    </recommendedName>
</protein>
<accession>A0A284RNA2</accession>
<evidence type="ECO:0000259" key="19">
    <source>
        <dbReference type="PROSITE" id="PS50878"/>
    </source>
</evidence>
<dbReference type="InterPro" id="IPR000953">
    <property type="entry name" value="Chromo/chromo_shadow_dom"/>
</dbReference>
<keyword evidence="7" id="KW-0255">Endonuclease</keyword>
<dbReference type="SUPFAM" id="SSF56672">
    <property type="entry name" value="DNA/RNA polymerases"/>
    <property type="match status" value="1"/>
</dbReference>
<dbReference type="CDD" id="cd09274">
    <property type="entry name" value="RNase_HI_RT_Ty3"/>
    <property type="match status" value="1"/>
</dbReference>
<dbReference type="OrthoDB" id="2013610at2759"/>
<dbReference type="GO" id="GO:0006508">
    <property type="term" value="P:proteolysis"/>
    <property type="evidence" value="ECO:0007669"/>
    <property type="project" value="UniProtKB-KW"/>
</dbReference>
<evidence type="ECO:0000256" key="15">
    <source>
        <dbReference type="ARBA" id="ARBA00023172"/>
    </source>
</evidence>
<dbReference type="PANTHER" id="PTHR37984:SF5">
    <property type="entry name" value="PROTEIN NYNRIN-LIKE"/>
    <property type="match status" value="1"/>
</dbReference>
<proteinExistence type="predicted"/>
<dbReference type="SMART" id="SM00298">
    <property type="entry name" value="CHROMO"/>
    <property type="match status" value="1"/>
</dbReference>
<evidence type="ECO:0000256" key="7">
    <source>
        <dbReference type="ARBA" id="ARBA00022759"/>
    </source>
</evidence>
<feature type="domain" description="Reverse transcriptase" evidence="19">
    <location>
        <begin position="326"/>
        <end position="522"/>
    </location>
</feature>
<dbReference type="CDD" id="cd01647">
    <property type="entry name" value="RT_LTR"/>
    <property type="match status" value="1"/>
</dbReference>
<dbReference type="InterPro" id="IPR021109">
    <property type="entry name" value="Peptidase_aspartic_dom_sf"/>
</dbReference>
<dbReference type="STRING" id="47428.A0A284RNA2"/>
<dbReference type="GO" id="GO:0006310">
    <property type="term" value="P:DNA recombination"/>
    <property type="evidence" value="ECO:0007669"/>
    <property type="project" value="UniProtKB-KW"/>
</dbReference>
<keyword evidence="9" id="KW-0460">Magnesium</keyword>
<dbReference type="Gene3D" id="3.30.70.270">
    <property type="match status" value="2"/>
</dbReference>
<dbReference type="Pfam" id="PF17921">
    <property type="entry name" value="Integrase_H2C2"/>
    <property type="match status" value="1"/>
</dbReference>
<dbReference type="Pfam" id="PF00385">
    <property type="entry name" value="Chromo"/>
    <property type="match status" value="1"/>
</dbReference>
<dbReference type="GO" id="GO:0005634">
    <property type="term" value="C:nucleus"/>
    <property type="evidence" value="ECO:0007669"/>
    <property type="project" value="UniProtKB-ARBA"/>
</dbReference>
<dbReference type="Gene3D" id="2.40.50.40">
    <property type="match status" value="1"/>
</dbReference>
<feature type="domain" description="Integrase catalytic" evidence="20">
    <location>
        <begin position="852"/>
        <end position="925"/>
    </location>
</feature>
<evidence type="ECO:0008006" key="23">
    <source>
        <dbReference type="Google" id="ProtNLM"/>
    </source>
</evidence>
<dbReference type="InterPro" id="IPR001584">
    <property type="entry name" value="Integrase_cat-core"/>
</dbReference>
<dbReference type="OMA" id="FIRIEIQ"/>